<feature type="non-terminal residue" evidence="1">
    <location>
        <position position="82"/>
    </location>
</feature>
<organism evidence="1">
    <name type="scientific">Spodoptera frugiperda</name>
    <name type="common">Fall armyworm</name>
    <dbReference type="NCBI Taxonomy" id="7108"/>
    <lineage>
        <taxon>Eukaryota</taxon>
        <taxon>Metazoa</taxon>
        <taxon>Ecdysozoa</taxon>
        <taxon>Arthropoda</taxon>
        <taxon>Hexapoda</taxon>
        <taxon>Insecta</taxon>
        <taxon>Pterygota</taxon>
        <taxon>Neoptera</taxon>
        <taxon>Endopterygota</taxon>
        <taxon>Lepidoptera</taxon>
        <taxon>Glossata</taxon>
        <taxon>Ditrysia</taxon>
        <taxon>Noctuoidea</taxon>
        <taxon>Noctuidae</taxon>
        <taxon>Amphipyrinae</taxon>
        <taxon>Spodoptera</taxon>
    </lineage>
</organism>
<accession>A0A2H1W4Y8</accession>
<sequence>EAPYSRFLHSRFHYSRIKKLRPNSHIRGLKISLFADRIEISVLIRYPLSTRQNVSPITPYKLPFHIHGFCIRGIFTERIPRE</sequence>
<reference evidence="1" key="1">
    <citation type="submission" date="2016-07" db="EMBL/GenBank/DDBJ databases">
        <authorList>
            <person name="Bretaudeau A."/>
        </authorList>
    </citation>
    <scope>NUCLEOTIDE SEQUENCE</scope>
    <source>
        <strain evidence="1">Rice</strain>
        <tissue evidence="1">Whole body</tissue>
    </source>
</reference>
<feature type="non-terminal residue" evidence="1">
    <location>
        <position position="1"/>
    </location>
</feature>
<gene>
    <name evidence="1" type="ORF">SFRICE_028551</name>
</gene>
<dbReference type="EMBL" id="ODYU01006363">
    <property type="protein sequence ID" value="SOQ48149.1"/>
    <property type="molecule type" value="Genomic_DNA"/>
</dbReference>
<dbReference type="AlphaFoldDB" id="A0A2H1W4Y8"/>
<proteinExistence type="predicted"/>
<protein>
    <submittedName>
        <fullName evidence="1">SFRICE_028551</fullName>
    </submittedName>
</protein>
<name>A0A2H1W4Y8_SPOFR</name>
<evidence type="ECO:0000313" key="1">
    <source>
        <dbReference type="EMBL" id="SOQ48149.1"/>
    </source>
</evidence>